<dbReference type="RefSeq" id="WP_197558226.1">
    <property type="nucleotide sequence ID" value="NZ_CP063065.1"/>
</dbReference>
<reference evidence="9 10" key="1">
    <citation type="submission" date="2020-10" db="EMBL/GenBank/DDBJ databases">
        <title>Plasmid carrying two tetracycline resistance determinant.</title>
        <authorList>
            <person name="Yang Q."/>
        </authorList>
    </citation>
    <scope>NUCLEOTIDE SEQUENCE [LARGE SCALE GENOMIC DNA]</scope>
    <source>
        <strain evidence="9 10">T43</strain>
    </source>
</reference>
<feature type="transmembrane region" description="Helical" evidence="8">
    <location>
        <begin position="236"/>
        <end position="258"/>
    </location>
</feature>
<sequence length="528" mass="62375">MKKNKVSKFNLIFFAVILLVTIILLINFSRKNGFHMDEIYSYGLSNSYYEPFPWKFNEWIPGEYYQNYVSTSQNDRFNFGSVFYNQSRDVHPPFYYLILHTVSSLFPNIFSKWIGLSVNLIIHLVTFYFIFLIIKKITNNKWISLSGAIFWILSKGAIDSLNFIRMYPLLTLIQTILLYLILLYHNENSKSKFIMLSLFITYCLGALTHYYFYLYAFILTLVICLILLFEKRFKRMFVYAITALMGVCSAMLIFPSVFNHVTQSNRGQEVLEGFENNIFQDGNPYFNFVRVDLFKNLPTSFYIITISILFVLLIINYWNMRKNKSIDLKKYSIIHKIKILGIILLPTLLFIYIVQQVSHYETPRYIFAVYPMIIISVFFCGYHLLKFIFNCQVSTIIVGILTITFSAYGLINQSSDYYFTNKTYLSENIEDINNSNVLVLMDKYWKITNYVLDLRDFNEVFPVEIGNDLDKNLPDKNILKDINNLYILYPKNDDVEEKQLIDTLLLKYDFLNLEKVAESQTFILYKTE</sequence>
<feature type="transmembrane region" description="Helical" evidence="8">
    <location>
        <begin position="392"/>
        <end position="411"/>
    </location>
</feature>
<feature type="transmembrane region" description="Helical" evidence="8">
    <location>
        <begin position="164"/>
        <end position="184"/>
    </location>
</feature>
<feature type="transmembrane region" description="Helical" evidence="8">
    <location>
        <begin position="213"/>
        <end position="229"/>
    </location>
</feature>
<dbReference type="EMBL" id="CP063065">
    <property type="protein sequence ID" value="QOQ78796.1"/>
    <property type="molecule type" value="Genomic_DNA"/>
</dbReference>
<evidence type="ECO:0008006" key="11">
    <source>
        <dbReference type="Google" id="ProtNLM"/>
    </source>
</evidence>
<evidence type="ECO:0000256" key="2">
    <source>
        <dbReference type="ARBA" id="ARBA00022475"/>
    </source>
</evidence>
<evidence type="ECO:0000256" key="4">
    <source>
        <dbReference type="ARBA" id="ARBA00022679"/>
    </source>
</evidence>
<dbReference type="GO" id="GO:0016763">
    <property type="term" value="F:pentosyltransferase activity"/>
    <property type="evidence" value="ECO:0007669"/>
    <property type="project" value="TreeGrafter"/>
</dbReference>
<evidence type="ECO:0000256" key="8">
    <source>
        <dbReference type="SAM" id="Phobius"/>
    </source>
</evidence>
<evidence type="ECO:0000256" key="1">
    <source>
        <dbReference type="ARBA" id="ARBA00004651"/>
    </source>
</evidence>
<keyword evidence="7 8" id="KW-0472">Membrane</keyword>
<accession>A0A7M1KR24</accession>
<organism evidence="9 10">
    <name type="scientific">Aerococcus urinaeequi</name>
    <dbReference type="NCBI Taxonomy" id="51665"/>
    <lineage>
        <taxon>Bacteria</taxon>
        <taxon>Bacillati</taxon>
        <taxon>Bacillota</taxon>
        <taxon>Bacilli</taxon>
        <taxon>Lactobacillales</taxon>
        <taxon>Aerococcaceae</taxon>
        <taxon>Aerococcus</taxon>
    </lineage>
</organism>
<feature type="transmembrane region" description="Helical" evidence="8">
    <location>
        <begin position="113"/>
        <end position="134"/>
    </location>
</feature>
<dbReference type="AlphaFoldDB" id="A0A7M1KR24"/>
<protein>
    <recommendedName>
        <fullName evidence="11">Glycosyltransferase RgtA/B/C/D-like domain-containing protein</fullName>
    </recommendedName>
</protein>
<feature type="transmembrane region" description="Helical" evidence="8">
    <location>
        <begin position="339"/>
        <end position="358"/>
    </location>
</feature>
<proteinExistence type="predicted"/>
<evidence type="ECO:0000256" key="5">
    <source>
        <dbReference type="ARBA" id="ARBA00022692"/>
    </source>
</evidence>
<keyword evidence="2" id="KW-1003">Cell membrane</keyword>
<keyword evidence="6 8" id="KW-1133">Transmembrane helix</keyword>
<evidence type="ECO:0000313" key="10">
    <source>
        <dbReference type="Proteomes" id="UP000595091"/>
    </source>
</evidence>
<keyword evidence="5 8" id="KW-0812">Transmembrane</keyword>
<dbReference type="Proteomes" id="UP000595091">
    <property type="component" value="Chromosome"/>
</dbReference>
<evidence type="ECO:0000313" key="9">
    <source>
        <dbReference type="EMBL" id="QOQ78796.1"/>
    </source>
</evidence>
<comment type="subcellular location">
    <subcellularLocation>
        <location evidence="1">Cell membrane</location>
        <topology evidence="1">Multi-pass membrane protein</topology>
    </subcellularLocation>
</comment>
<gene>
    <name evidence="9" type="ORF">IMX20_07355</name>
</gene>
<feature type="transmembrane region" description="Helical" evidence="8">
    <location>
        <begin position="299"/>
        <end position="318"/>
    </location>
</feature>
<keyword evidence="3" id="KW-0328">Glycosyltransferase</keyword>
<evidence type="ECO:0000256" key="7">
    <source>
        <dbReference type="ARBA" id="ARBA00023136"/>
    </source>
</evidence>
<dbReference type="InterPro" id="IPR050297">
    <property type="entry name" value="LipidA_mod_glycosyltrf_83"/>
</dbReference>
<dbReference type="PANTHER" id="PTHR33908:SF11">
    <property type="entry name" value="MEMBRANE PROTEIN"/>
    <property type="match status" value="1"/>
</dbReference>
<dbReference type="PANTHER" id="PTHR33908">
    <property type="entry name" value="MANNOSYLTRANSFERASE YKCB-RELATED"/>
    <property type="match status" value="1"/>
</dbReference>
<keyword evidence="4" id="KW-0808">Transferase</keyword>
<evidence type="ECO:0000256" key="3">
    <source>
        <dbReference type="ARBA" id="ARBA00022676"/>
    </source>
</evidence>
<dbReference type="GO" id="GO:0005886">
    <property type="term" value="C:plasma membrane"/>
    <property type="evidence" value="ECO:0007669"/>
    <property type="project" value="UniProtKB-SubCell"/>
</dbReference>
<dbReference type="GO" id="GO:0009103">
    <property type="term" value="P:lipopolysaccharide biosynthetic process"/>
    <property type="evidence" value="ECO:0007669"/>
    <property type="project" value="UniProtKB-ARBA"/>
</dbReference>
<feature type="transmembrane region" description="Helical" evidence="8">
    <location>
        <begin position="364"/>
        <end position="385"/>
    </location>
</feature>
<name>A0A7M1KR24_9LACT</name>
<evidence type="ECO:0000256" key="6">
    <source>
        <dbReference type="ARBA" id="ARBA00022989"/>
    </source>
</evidence>
<feature type="transmembrane region" description="Helical" evidence="8">
    <location>
        <begin position="9"/>
        <end position="28"/>
    </location>
</feature>